<protein>
    <submittedName>
        <fullName evidence="1">Uncharacterized protein</fullName>
    </submittedName>
</protein>
<reference evidence="1" key="1">
    <citation type="submission" date="2020-02" db="EMBL/GenBank/DDBJ databases">
        <title>Unexpected conservation and global transmission of agrobacterial virulence plasmids.</title>
        <authorList>
            <person name="Weisberg A.J."/>
            <person name="Davis E.W. II"/>
            <person name="Tabima J.R."/>
            <person name="Belcher M.S."/>
            <person name="Miller M."/>
            <person name="Kuo C.-H."/>
            <person name="Loper J.E."/>
            <person name="Grunwald N.J."/>
            <person name="Putnam M.L."/>
            <person name="Chang J.H."/>
        </authorList>
    </citation>
    <scope>NUCLEOTIDE SEQUENCE</scope>
    <source>
        <strain evidence="1">Q15/94</strain>
    </source>
</reference>
<dbReference type="RefSeq" id="WP_333721828.1">
    <property type="nucleotide sequence ID" value="NZ_CP049216.1"/>
</dbReference>
<gene>
    <name evidence="1" type="ORF">G6M86_03480</name>
</gene>
<proteinExistence type="predicted"/>
<name>A0AAJ4T8W3_AGRTU</name>
<dbReference type="Proteomes" id="UP000663946">
    <property type="component" value="Chromosome 1"/>
</dbReference>
<evidence type="ECO:0000313" key="1">
    <source>
        <dbReference type="EMBL" id="QTG12359.1"/>
    </source>
</evidence>
<evidence type="ECO:0000313" key="2">
    <source>
        <dbReference type="Proteomes" id="UP000663946"/>
    </source>
</evidence>
<organism evidence="1 2">
    <name type="scientific">Agrobacterium tumefaciens</name>
    <dbReference type="NCBI Taxonomy" id="358"/>
    <lineage>
        <taxon>Bacteria</taxon>
        <taxon>Pseudomonadati</taxon>
        <taxon>Pseudomonadota</taxon>
        <taxon>Alphaproteobacteria</taxon>
        <taxon>Hyphomicrobiales</taxon>
        <taxon>Rhizobiaceae</taxon>
        <taxon>Rhizobium/Agrobacterium group</taxon>
        <taxon>Agrobacterium</taxon>
        <taxon>Agrobacterium tumefaciens complex</taxon>
    </lineage>
</organism>
<accession>A0AAJ4T8W3</accession>
<sequence>MAIEILPTWTFEPNWAGTYTEALEWLTDVLTSPKAAEQRRSLRLYPRKIIEFTSAVGNNDRQVFRQFLEAHSGRKFYLPQWHESYRSAVSVLAGATSIPVPSADNGGIRVGDVIFIGGEKSRQFELVEVAALSSTAITLVAPLENAWEAFSKIHPVRKACLDDQPTLRKVSDSAMSFSISFRIMERNDDAPSEALVVSHLDVYGGLNVLHLPPDEGDNTDFTFSRIMDELDNNTSIPQFFDIAGIPLPTQKHNWVSSGRQDYGKLKELLFRLRGRWGNLWLPSFTDDMRLAEPTPAGDQYLLVENFGFTLSGGVQVGHDHLAIFFCDGRREYRRVTGSTVLNDNVEVIGVDQPFAQGLLPEDILRVSFMRLSRLDQDRIEIVHVTDTQGVSRCAATFKSAPPLRTPLAGF</sequence>
<dbReference type="AlphaFoldDB" id="A0AAJ4T8W3"/>
<dbReference type="EMBL" id="CP049216">
    <property type="protein sequence ID" value="QTG12359.1"/>
    <property type="molecule type" value="Genomic_DNA"/>
</dbReference>